<reference evidence="6" key="3">
    <citation type="submission" date="2025-09" db="UniProtKB">
        <authorList>
            <consortium name="Ensembl"/>
        </authorList>
    </citation>
    <scope>IDENTIFICATION</scope>
</reference>
<dbReference type="SMART" id="SM00409">
    <property type="entry name" value="IG"/>
    <property type="match status" value="3"/>
</dbReference>
<dbReference type="AlphaFoldDB" id="A0A665VK96"/>
<dbReference type="Pfam" id="PF24518">
    <property type="entry name" value="Ig_CD22"/>
    <property type="match status" value="1"/>
</dbReference>
<dbReference type="InterPro" id="IPR056386">
    <property type="entry name" value="Ig_CD22"/>
</dbReference>
<dbReference type="PROSITE" id="PS50835">
    <property type="entry name" value="IG_LIKE"/>
    <property type="match status" value="2"/>
</dbReference>
<evidence type="ECO:0000256" key="3">
    <source>
        <dbReference type="ARBA" id="ARBA00045430"/>
    </source>
</evidence>
<evidence type="ECO:0000256" key="1">
    <source>
        <dbReference type="ARBA" id="ARBA00040106"/>
    </source>
</evidence>
<name>A0A665VK96_ECHNA</name>
<dbReference type="InParanoid" id="A0A665VK96"/>
<protein>
    <recommendedName>
        <fullName evidence="1">B-cell receptor CD22</fullName>
    </recommendedName>
    <alternativeName>
        <fullName evidence="2">Sialic acid-binding Ig-like lectin 2</fullName>
    </alternativeName>
</protein>
<dbReference type="Ensembl" id="ENSENLT00000033091.1">
    <property type="protein sequence ID" value="ENSENLP00000032175.1"/>
    <property type="gene ID" value="ENSENLG00000014221.1"/>
</dbReference>
<comment type="function">
    <text evidence="3">Most highly expressed siglec (sialic acid-binding immunoglobulin-like lectin) on B-cells that plays a role in various aspects of B-cell biology including differentiation, antigen presentation, and trafficking to bone marrow. Binds to alpha 2,6-linked sialic acid residues of surface molecules such as CD22 itself, CD45 and IgM in a cis configuration. Can also bind to ligands on other cells as an adhesion molecule in a trans configuration. Acts as an inhibitory coreceptor on the surface of B-cells and inhibits B-cell receptor induced signaling, characterized by inhibition of the calcium mobilization and cellular activation. Mechanistically, the immunoreceptor tyrosine-based inhibitory motif domain is phosphorylated by the Src kinase LYN, which in turn leads to the recruitment of the protein tyrosine phosphatase 1/PTPN6, leading to the negative regulation of BCR signaling. If this negative signaling from is of sufficient strength, apoptosis of the B-cell can be induced.</text>
</comment>
<feature type="domain" description="Ig-like" evidence="5">
    <location>
        <begin position="171"/>
        <end position="228"/>
    </location>
</feature>
<proteinExistence type="predicted"/>
<dbReference type="Pfam" id="PF13895">
    <property type="entry name" value="Ig_2"/>
    <property type="match status" value="2"/>
</dbReference>
<evidence type="ECO:0000256" key="4">
    <source>
        <dbReference type="ARBA" id="ARBA00046458"/>
    </source>
</evidence>
<dbReference type="InterPro" id="IPR036179">
    <property type="entry name" value="Ig-like_dom_sf"/>
</dbReference>
<accession>A0A665VK96</accession>
<evidence type="ECO:0000256" key="2">
    <source>
        <dbReference type="ARBA" id="ARBA00041781"/>
    </source>
</evidence>
<dbReference type="InterPro" id="IPR003598">
    <property type="entry name" value="Ig_sub2"/>
</dbReference>
<sequence length="345" mass="37944">MAPGGQCVSPTEGLCRFASALKYCHFSQFVQLLSETTKVFQQFISQLSGWDVIYGQQRICAVKGSSVVIVCSFSYPVGEKVTTIMWGHDTNFFEGPFVYESKSEKSSKFQYIGDYVKNCSFQINKVNHTDQGNYKFRFITVTNKWTSFSYFYLTKQNLKAEKSNGNGPMKEGDSLNLTCVNNCNNSAVSWYKDGNAIVEGSTLHLLNISSINSGTYSCSLTGLSETTSGGINIDVEYGPKNTSVSVRPSMEVEPGSNVTLSCSSDGNPPVNNYTWFKMGDSSTSVGAEHELHFMKVSAAGVEGYYCRAANKHGSQNSSTVTLTVKGKFVIMHISTNPFCPFLFNI</sequence>
<organism evidence="6 7">
    <name type="scientific">Echeneis naucrates</name>
    <name type="common">Live sharksucker</name>
    <dbReference type="NCBI Taxonomy" id="173247"/>
    <lineage>
        <taxon>Eukaryota</taxon>
        <taxon>Metazoa</taxon>
        <taxon>Chordata</taxon>
        <taxon>Craniata</taxon>
        <taxon>Vertebrata</taxon>
        <taxon>Euteleostomi</taxon>
        <taxon>Actinopterygii</taxon>
        <taxon>Neopterygii</taxon>
        <taxon>Teleostei</taxon>
        <taxon>Neoteleostei</taxon>
        <taxon>Acanthomorphata</taxon>
        <taxon>Carangaria</taxon>
        <taxon>Carangiformes</taxon>
        <taxon>Echeneidae</taxon>
        <taxon>Echeneis</taxon>
    </lineage>
</organism>
<reference evidence="6" key="1">
    <citation type="submission" date="2021-04" db="EMBL/GenBank/DDBJ databases">
        <authorList>
            <consortium name="Wellcome Sanger Institute Data Sharing"/>
        </authorList>
    </citation>
    <scope>NUCLEOTIDE SEQUENCE [LARGE SCALE GENOMIC DNA]</scope>
</reference>
<evidence type="ECO:0000259" key="5">
    <source>
        <dbReference type="PROSITE" id="PS50835"/>
    </source>
</evidence>
<dbReference type="OMA" id="CMATNKY"/>
<evidence type="ECO:0000313" key="7">
    <source>
        <dbReference type="Proteomes" id="UP000472264"/>
    </source>
</evidence>
<dbReference type="InterPro" id="IPR007110">
    <property type="entry name" value="Ig-like_dom"/>
</dbReference>
<dbReference type="Proteomes" id="UP000472264">
    <property type="component" value="Chromosome 8"/>
</dbReference>
<dbReference type="SUPFAM" id="SSF48726">
    <property type="entry name" value="Immunoglobulin"/>
    <property type="match status" value="3"/>
</dbReference>
<dbReference type="SMART" id="SM00408">
    <property type="entry name" value="IGc2"/>
    <property type="match status" value="2"/>
</dbReference>
<comment type="subunit">
    <text evidence="4">Predominantly monomer of isoform CD22-beta. Also found as heterodimer of isoform CD22-beta and a shorter isoform. Interacts with PTPN6/SHP-1, LYN, SYK, PIK3R1/PIK3R2 and PLCG1 upon phosphorylation. Interacts with GRB2, INPP5D and SHC1 upon phosphorylation. May form a complex with INPP5D/SHIP, GRB2 and SHC1.</text>
</comment>
<dbReference type="PANTHER" id="PTHR46013">
    <property type="entry name" value="VASCULAR CELL ADHESION MOLECULE 1"/>
    <property type="match status" value="1"/>
</dbReference>
<dbReference type="Gene3D" id="2.60.40.10">
    <property type="entry name" value="Immunoglobulins"/>
    <property type="match status" value="3"/>
</dbReference>
<dbReference type="PANTHER" id="PTHR46013:SF4">
    <property type="entry name" value="B-CELL RECEPTOR CD22-RELATED"/>
    <property type="match status" value="1"/>
</dbReference>
<feature type="domain" description="Ig-like" evidence="5">
    <location>
        <begin position="239"/>
        <end position="323"/>
    </location>
</feature>
<dbReference type="InterPro" id="IPR003599">
    <property type="entry name" value="Ig_sub"/>
</dbReference>
<evidence type="ECO:0000313" key="6">
    <source>
        <dbReference type="Ensembl" id="ENSENLP00000032175.1"/>
    </source>
</evidence>
<reference evidence="6" key="2">
    <citation type="submission" date="2025-08" db="UniProtKB">
        <authorList>
            <consortium name="Ensembl"/>
        </authorList>
    </citation>
    <scope>IDENTIFICATION</scope>
</reference>
<dbReference type="InterPro" id="IPR013783">
    <property type="entry name" value="Ig-like_fold"/>
</dbReference>
<keyword evidence="7" id="KW-1185">Reference proteome</keyword>